<evidence type="ECO:0000313" key="2">
    <source>
        <dbReference type="Proteomes" id="UP000515220"/>
    </source>
</evidence>
<gene>
    <name evidence="1" type="ORF">AAJCM20276_02350</name>
</gene>
<evidence type="ECO:0000313" key="1">
    <source>
        <dbReference type="EMBL" id="BCI65611.1"/>
    </source>
</evidence>
<dbReference type="RefSeq" id="WP_010668685.1">
    <property type="nucleotide sequence ID" value="NZ_AP023326.1"/>
</dbReference>
<reference evidence="1 2" key="1">
    <citation type="submission" date="2020-07" db="EMBL/GenBank/DDBJ databases">
        <title>Complete Genome Sequence of an acetic acid bacterium, Acetobacter aceti JCM20276.</title>
        <authorList>
            <person name="Hirose Y."/>
            <person name="Mihara H."/>
        </authorList>
    </citation>
    <scope>NUCLEOTIDE SEQUENCE [LARGE SCALE GENOMIC DNA]</scope>
    <source>
        <strain evidence="1 2">JCM20276</strain>
    </source>
</reference>
<dbReference type="EMBL" id="AP023326">
    <property type="protein sequence ID" value="BCI65611.1"/>
    <property type="molecule type" value="Genomic_DNA"/>
</dbReference>
<sequence length="58" mass="6102">MSGNILRLPHCPEASPMLISHSLLQLADVVWQAGLPGLANDLVGLAHSAIDRPSETTS</sequence>
<protein>
    <submittedName>
        <fullName evidence="1">Uncharacterized protein</fullName>
    </submittedName>
</protein>
<dbReference type="Proteomes" id="UP000515220">
    <property type="component" value="Chromosome"/>
</dbReference>
<organism evidence="1 2">
    <name type="scientific">Acetobacter aceti</name>
    <dbReference type="NCBI Taxonomy" id="435"/>
    <lineage>
        <taxon>Bacteria</taxon>
        <taxon>Pseudomonadati</taxon>
        <taxon>Pseudomonadota</taxon>
        <taxon>Alphaproteobacteria</taxon>
        <taxon>Acetobacterales</taxon>
        <taxon>Acetobacteraceae</taxon>
        <taxon>Acetobacter</taxon>
        <taxon>Acetobacter subgen. Acetobacter</taxon>
    </lineage>
</organism>
<name>A0A6S6PG61_ACEAC</name>
<dbReference type="AlphaFoldDB" id="A0A6S6PG61"/>
<accession>A0A6S6PG61</accession>
<proteinExistence type="predicted"/>